<accession>A0A5B6YG33</accession>
<dbReference type="InterPro" id="IPR044819">
    <property type="entry name" value="OBL-like"/>
</dbReference>
<proteinExistence type="predicted"/>
<keyword evidence="1" id="KW-0378">Hydrolase</keyword>
<protein>
    <recommendedName>
        <fullName evidence="2">Fungal lipase-type domain-containing protein</fullName>
    </recommendedName>
</protein>
<evidence type="ECO:0000313" key="3">
    <source>
        <dbReference type="EMBL" id="MPA30720.1"/>
    </source>
</evidence>
<feature type="domain" description="Fungal lipase-type" evidence="2">
    <location>
        <begin position="196"/>
        <end position="354"/>
    </location>
</feature>
<dbReference type="InterPro" id="IPR002921">
    <property type="entry name" value="Fungal_lipase-type"/>
</dbReference>
<dbReference type="GO" id="GO:0006629">
    <property type="term" value="P:lipid metabolic process"/>
    <property type="evidence" value="ECO:0007669"/>
    <property type="project" value="InterPro"/>
</dbReference>
<dbReference type="PANTHER" id="PTHR46086:SF4">
    <property type="entry name" value="ALPHA_BETA-HYDROLASES SUPERFAMILY PROTEIN"/>
    <property type="match status" value="1"/>
</dbReference>
<dbReference type="SUPFAM" id="SSF53474">
    <property type="entry name" value="alpha/beta-Hydrolases"/>
    <property type="match status" value="1"/>
</dbReference>
<dbReference type="InterPro" id="IPR029058">
    <property type="entry name" value="AB_hydrolase_fold"/>
</dbReference>
<sequence>MAVEEFSGHYLEIKPNNASLFKLVRMLFSWESGFINSPDTSNLGGFEHRCIVFLSIIVQKLLLLLQQPMAFLGTVIEMFLNFRTANGGFFHLLFNLLRGKMIWPDTTSENYKSILAYCDKRWKLDKSISVGDSKYDFALAIMAAKLTYENEAFAQKVVTEHWKMEFLGFFNCWNAFQKKYSTQAILFYDASSDLIVVAFRGTEPFNAEMWCTDIDISWHFVEGVGKIHGGFLKALGLQEDRRMPKEFDHSTDKKPYAYYVIRQKLRELLNKHKKAKFVVAGHSLGGALAILFVSVLALHEEASLLQRMDAVYTFGQPRVGDMQFGSYMMKKLGEYEIKYMRCCYCNDMVPRVPYDGQGLYFKHFGACLYYNSIYTGKLMWEEPNKNYFSLVWAIPMTLNAVWELIRGFFLPILKGSDYKEGRVQTLSRLSGLLLPGIAAHCPGDYVNSSRLGALPSFIPLTDPTTSTTATSKQD</sequence>
<dbReference type="AlphaFoldDB" id="A0A5B6YG33"/>
<reference evidence="3" key="1">
    <citation type="submission" date="2019-08" db="EMBL/GenBank/DDBJ databases">
        <title>Reference gene set and small RNA set construction with multiple tissues from Davidia involucrata Baill.</title>
        <authorList>
            <person name="Yang H."/>
            <person name="Zhou C."/>
            <person name="Li G."/>
            <person name="Wang J."/>
            <person name="Gao P."/>
            <person name="Wang M."/>
            <person name="Wang R."/>
            <person name="Zhao Y."/>
        </authorList>
    </citation>
    <scope>NUCLEOTIDE SEQUENCE</scope>
    <source>
        <tissue evidence="3">Mixed with DoveR01_LX</tissue>
    </source>
</reference>
<name>A0A5B6YG33_DAVIN</name>
<dbReference type="GO" id="GO:0004806">
    <property type="term" value="F:triacylglycerol lipase activity"/>
    <property type="evidence" value="ECO:0007669"/>
    <property type="project" value="InterPro"/>
</dbReference>
<evidence type="ECO:0000256" key="1">
    <source>
        <dbReference type="ARBA" id="ARBA00022801"/>
    </source>
</evidence>
<dbReference type="Gene3D" id="3.40.50.1820">
    <property type="entry name" value="alpha/beta hydrolase"/>
    <property type="match status" value="1"/>
</dbReference>
<gene>
    <name evidence="3" type="ORF">Din_000161</name>
</gene>
<organism evidence="3">
    <name type="scientific">Davidia involucrata</name>
    <name type="common">Dove tree</name>
    <dbReference type="NCBI Taxonomy" id="16924"/>
    <lineage>
        <taxon>Eukaryota</taxon>
        <taxon>Viridiplantae</taxon>
        <taxon>Streptophyta</taxon>
        <taxon>Embryophyta</taxon>
        <taxon>Tracheophyta</taxon>
        <taxon>Spermatophyta</taxon>
        <taxon>Magnoliopsida</taxon>
        <taxon>eudicotyledons</taxon>
        <taxon>Gunneridae</taxon>
        <taxon>Pentapetalae</taxon>
        <taxon>asterids</taxon>
        <taxon>Cornales</taxon>
        <taxon>Nyssaceae</taxon>
        <taxon>Davidia</taxon>
    </lineage>
</organism>
<dbReference type="EMBL" id="GHES01000161">
    <property type="protein sequence ID" value="MPA30720.1"/>
    <property type="molecule type" value="Transcribed_RNA"/>
</dbReference>
<evidence type="ECO:0000259" key="2">
    <source>
        <dbReference type="Pfam" id="PF01764"/>
    </source>
</evidence>
<dbReference type="CDD" id="cd00519">
    <property type="entry name" value="Lipase_3"/>
    <property type="match status" value="1"/>
</dbReference>
<dbReference type="PANTHER" id="PTHR46086">
    <property type="entry name" value="ALPHA/BETA-HYDROLASES SUPERFAMILY PROTEIN"/>
    <property type="match status" value="1"/>
</dbReference>
<dbReference type="Pfam" id="PF01764">
    <property type="entry name" value="Lipase_3"/>
    <property type="match status" value="1"/>
</dbReference>